<dbReference type="SUPFAM" id="SSF54197">
    <property type="entry name" value="HIT-like"/>
    <property type="match status" value="2"/>
</dbReference>
<dbReference type="InterPro" id="IPR013517">
    <property type="entry name" value="FG-GAP"/>
</dbReference>
<keyword evidence="5" id="KW-0732">Signal</keyword>
<accession>A0A176WPU4</accession>
<evidence type="ECO:0000259" key="11">
    <source>
        <dbReference type="Pfam" id="PF23722"/>
    </source>
</evidence>
<feature type="domain" description="DEX1 C-terminal" evidence="11">
    <location>
        <begin position="778"/>
        <end position="882"/>
    </location>
</feature>
<dbReference type="Gene3D" id="3.30.428.10">
    <property type="entry name" value="HIT-like"/>
    <property type="match status" value="2"/>
</dbReference>
<keyword evidence="13" id="KW-1185">Reference proteome</keyword>
<dbReference type="GO" id="GO:0006012">
    <property type="term" value="P:galactose metabolic process"/>
    <property type="evidence" value="ECO:0007669"/>
    <property type="project" value="InterPro"/>
</dbReference>
<feature type="compositionally biased region" description="Basic and acidic residues" evidence="9">
    <location>
        <begin position="311"/>
        <end position="320"/>
    </location>
</feature>
<dbReference type="InterPro" id="IPR005849">
    <property type="entry name" value="GalP_Utransf_N"/>
</dbReference>
<dbReference type="Proteomes" id="UP000077202">
    <property type="component" value="Unassembled WGS sequence"/>
</dbReference>
<dbReference type="Pfam" id="PF13517">
    <property type="entry name" value="FG-GAP_3"/>
    <property type="match status" value="1"/>
</dbReference>
<dbReference type="InterPro" id="IPR036265">
    <property type="entry name" value="HIT-like_sf"/>
</dbReference>
<dbReference type="Gene3D" id="2.130.10.10">
    <property type="entry name" value="YVTN repeat-like/Quinoprotein amine dehydrogenase"/>
    <property type="match status" value="1"/>
</dbReference>
<dbReference type="InterPro" id="IPR028994">
    <property type="entry name" value="Integrin_alpha_N"/>
</dbReference>
<evidence type="ECO:0000256" key="5">
    <source>
        <dbReference type="ARBA" id="ARBA00022729"/>
    </source>
</evidence>
<sequence length="1329" mass="148202">MGRFRKEEDDSVMWPKMRVSASFFLLCFVVLFCERSEAQLSKPVAHDDNMKEAAEGNKFLTREASDDSLPVPHLDEEALANTQCPQHVELRWQTEVSSSIYATPLISDINGDGKLEIVVPTFVHYLEVLDGADGEKLSGWPAFHQSTVHASALAYDIDKDGNKEIALATFNGEVLFFRFGGYMLTEKLVVPRRKVRKDWYVGLDPDHVDRSHPDVHGDEYLNHHDLSLNGSEVHVSHGGKLVDETDEDHHDMMNGAGDHVDDKTTGTKGSDSSLNTTVNGADALNHVENITGDTKGSDSPLDTTNHTTSGTEHDTTKLKVDSTVSQDGLSTGGIDLLAAKAGAEKQEPKANTRRRLQQETKDDSEKDDVENKTNQDDVATAEEDQDAMEEEAKASFDVFREEDENGEDGLTEEYDYDYDDYVNEGMWDNNEWDEGAHEKIEDFVQVDAHILCTPVIADIDNDGVDEMVVAASYFYDREYYEMPEHAKELGDLDLGKYVAGAIVVFNLETKQVKWDTYLDLSVDSTTYRAYIYSAPSVVDLDGDGQLEIIVGTSMGFVYVLNANGTSRKGFPLQMGEIQGQVVAADVNDDGKIEIITADAKGTVAVWDGDGKELWEVHLKSLISQGPTVGDVDGDGHTDIVVPTTSGSIYVLKGQDGSHVGPYPFRTHGRVMSPALLVDLSKRGAERKGLTIAIGSFDGYFYLIDGPTGCAEAIDIGETTYSMVLADNVDGGDDLDLIVTTMNGNVYCFQTPAPHHPLKAWPSQTQGRNVLASRHQREGIFVVPRSRAFRDEAGDSFHVAYEIVDKYRPNGAVQGAYQVKVTLMTPGNYRGEKRITYNYTHDNPGLYIATLPCVATRTGGTVLVEMLDKNSLYFQDEFALTFHMHYYRLLKWLLTLPLLGMTVALVSILWRLQTAQVKPQIGGHNRRRLASTIYSKSQERRQLGEFGEIAAAADRSSLFSQSYRQERRKSVGNRLNSEICEEGFRRTMSELRKDMIVNRWVIISPRRGKRPHDFTAETKPCIQPGPCAFCPTHEHETGPETLAFRDGDKTDGPCWRVRVVENKYPAVSVDMEPSDGLCKSDCGIFEGCTMPGFGSHEVVIETPDHDSTFAQLPVSQIEEIFKAYQSRIEHLRQDTRFKFVQVFKNHGNAAGASMSHSHSQIIALPIVTRAMEEDIAGSKSYFDANERCVLCDILYQDTCLNKDRLIDETPVAITICPYAPRFPYETWLIPRSHNSNFGTVPAHEIKGLAELIKTTLLKMDEAFDHPPFNFMLHTAPLRDCTDLPYYHWYMRIVPHLITLAGFELGSDCHINPVAPEDAARVLRETTLTSD</sequence>
<dbReference type="PANTHER" id="PTHR21419">
    <property type="match status" value="1"/>
</dbReference>
<feature type="compositionally biased region" description="Acidic residues" evidence="9">
    <location>
        <begin position="379"/>
        <end position="389"/>
    </location>
</feature>
<feature type="domain" description="Galactose-1-phosphate uridyl transferase N-terminal" evidence="10">
    <location>
        <begin position="987"/>
        <end position="1164"/>
    </location>
</feature>
<evidence type="ECO:0000313" key="12">
    <source>
        <dbReference type="EMBL" id="OAE35138.1"/>
    </source>
</evidence>
<protein>
    <submittedName>
        <fullName evidence="12">Uncharacterized protein</fullName>
    </submittedName>
</protein>
<evidence type="ECO:0000256" key="1">
    <source>
        <dbReference type="ARBA" id="ARBA00004167"/>
    </source>
</evidence>
<dbReference type="PANTHER" id="PTHR21419:SF23">
    <property type="entry name" value="PROTEIN DEFECTIVE IN EXINE FORMATION 1"/>
    <property type="match status" value="1"/>
</dbReference>
<dbReference type="GO" id="GO:0008108">
    <property type="term" value="F:UDP-glucose:hexose-1-phosphate uridylyltransferase activity"/>
    <property type="evidence" value="ECO:0007669"/>
    <property type="project" value="InterPro"/>
</dbReference>
<organism evidence="12 13">
    <name type="scientific">Marchantia polymorpha subsp. ruderalis</name>
    <dbReference type="NCBI Taxonomy" id="1480154"/>
    <lineage>
        <taxon>Eukaryota</taxon>
        <taxon>Viridiplantae</taxon>
        <taxon>Streptophyta</taxon>
        <taxon>Embryophyta</taxon>
        <taxon>Marchantiophyta</taxon>
        <taxon>Marchantiopsida</taxon>
        <taxon>Marchantiidae</taxon>
        <taxon>Marchantiales</taxon>
        <taxon>Marchantiaceae</taxon>
        <taxon>Marchantia</taxon>
    </lineage>
</organism>
<keyword evidence="7" id="KW-0472">Membrane</keyword>
<feature type="compositionally biased region" description="Basic and acidic residues" evidence="9">
    <location>
        <begin position="342"/>
        <end position="375"/>
    </location>
</feature>
<evidence type="ECO:0000256" key="2">
    <source>
        <dbReference type="ARBA" id="ARBA00022679"/>
    </source>
</evidence>
<dbReference type="InterPro" id="IPR056376">
    <property type="entry name" value="DEX1_C"/>
</dbReference>
<keyword evidence="8" id="KW-0119">Carbohydrate metabolism</keyword>
<evidence type="ECO:0000256" key="8">
    <source>
        <dbReference type="ARBA" id="ARBA00023277"/>
    </source>
</evidence>
<name>A0A176WPU4_MARPO</name>
<dbReference type="SUPFAM" id="SSF69318">
    <property type="entry name" value="Integrin alpha N-terminal domain"/>
    <property type="match status" value="1"/>
</dbReference>
<keyword evidence="3" id="KW-0812">Transmembrane</keyword>
<dbReference type="NCBIfam" id="TIGR00209">
    <property type="entry name" value="galT_1"/>
    <property type="match status" value="1"/>
</dbReference>
<evidence type="ECO:0000256" key="9">
    <source>
        <dbReference type="SAM" id="MobiDB-lite"/>
    </source>
</evidence>
<comment type="subcellular location">
    <subcellularLocation>
        <location evidence="1">Membrane</location>
        <topology evidence="1">Single-pass membrane protein</topology>
    </subcellularLocation>
</comment>
<feature type="region of interest" description="Disordered" evidence="9">
    <location>
        <begin position="245"/>
        <end position="390"/>
    </location>
</feature>
<evidence type="ECO:0000256" key="6">
    <source>
        <dbReference type="ARBA" id="ARBA00022989"/>
    </source>
</evidence>
<dbReference type="EMBL" id="LVLJ01000253">
    <property type="protein sequence ID" value="OAE35138.1"/>
    <property type="molecule type" value="Genomic_DNA"/>
</dbReference>
<comment type="caution">
    <text evidence="12">The sequence shown here is derived from an EMBL/GenBank/DDBJ whole genome shotgun (WGS) entry which is preliminary data.</text>
</comment>
<dbReference type="GO" id="GO:0016020">
    <property type="term" value="C:membrane"/>
    <property type="evidence" value="ECO:0007669"/>
    <property type="project" value="UniProtKB-SubCell"/>
</dbReference>
<dbReference type="Pfam" id="PF01087">
    <property type="entry name" value="GalP_UDP_transf"/>
    <property type="match status" value="1"/>
</dbReference>
<proteinExistence type="predicted"/>
<dbReference type="Pfam" id="PF23722">
    <property type="entry name" value="Beta-sand_DEX1"/>
    <property type="match status" value="1"/>
</dbReference>
<evidence type="ECO:0000256" key="4">
    <source>
        <dbReference type="ARBA" id="ARBA00022695"/>
    </source>
</evidence>
<evidence type="ECO:0000256" key="3">
    <source>
        <dbReference type="ARBA" id="ARBA00022692"/>
    </source>
</evidence>
<dbReference type="InterPro" id="IPR001937">
    <property type="entry name" value="GalP_UDPtransf1"/>
</dbReference>
<evidence type="ECO:0000313" key="13">
    <source>
        <dbReference type="Proteomes" id="UP000077202"/>
    </source>
</evidence>
<keyword evidence="2" id="KW-0808">Transferase</keyword>
<dbReference type="InterPro" id="IPR045232">
    <property type="entry name" value="FAM234"/>
</dbReference>
<feature type="compositionally biased region" description="Polar residues" evidence="9">
    <location>
        <begin position="266"/>
        <end position="279"/>
    </location>
</feature>
<gene>
    <name evidence="12" type="ORF">AXG93_4461s1170</name>
</gene>
<keyword evidence="6" id="KW-1133">Transmembrane helix</keyword>
<evidence type="ECO:0000256" key="7">
    <source>
        <dbReference type="ARBA" id="ARBA00023136"/>
    </source>
</evidence>
<evidence type="ECO:0000259" key="10">
    <source>
        <dbReference type="Pfam" id="PF01087"/>
    </source>
</evidence>
<dbReference type="GO" id="GO:0008270">
    <property type="term" value="F:zinc ion binding"/>
    <property type="evidence" value="ECO:0007669"/>
    <property type="project" value="InterPro"/>
</dbReference>
<reference evidence="12" key="1">
    <citation type="submission" date="2016-03" db="EMBL/GenBank/DDBJ databases">
        <title>Mechanisms controlling the formation of the plant cell surface in tip-growing cells are functionally conserved among land plants.</title>
        <authorList>
            <person name="Honkanen S."/>
            <person name="Jones V.A."/>
            <person name="Morieri G."/>
            <person name="Champion C."/>
            <person name="Hetherington A.J."/>
            <person name="Kelly S."/>
            <person name="Saint-Marcoux D."/>
            <person name="Proust H."/>
            <person name="Prescott H."/>
            <person name="Dolan L."/>
        </authorList>
    </citation>
    <scope>NUCLEOTIDE SEQUENCE [LARGE SCALE GENOMIC DNA]</scope>
    <source>
        <tissue evidence="12">Whole gametophyte</tissue>
    </source>
</reference>
<keyword evidence="4" id="KW-0548">Nucleotidyltransferase</keyword>
<feature type="compositionally biased region" description="Polar residues" evidence="9">
    <location>
        <begin position="300"/>
        <end position="310"/>
    </location>
</feature>
<dbReference type="InterPro" id="IPR015943">
    <property type="entry name" value="WD40/YVTN_repeat-like_dom_sf"/>
</dbReference>
<feature type="compositionally biased region" description="Basic and acidic residues" evidence="9">
    <location>
        <begin position="245"/>
        <end position="265"/>
    </location>
</feature>